<dbReference type="PANTHER" id="PTHR31286:SF99">
    <property type="entry name" value="DUF4283 DOMAIN-CONTAINING PROTEIN"/>
    <property type="match status" value="1"/>
</dbReference>
<dbReference type="PANTHER" id="PTHR31286">
    <property type="entry name" value="GLYCINE-RICH CELL WALL STRUCTURAL PROTEIN 1.8-LIKE"/>
    <property type="match status" value="1"/>
</dbReference>
<reference evidence="3 4" key="1">
    <citation type="submission" date="2024-01" db="EMBL/GenBank/DDBJ databases">
        <title>A telomere-to-telomere, gap-free genome of sweet tea (Lithocarpus litseifolius).</title>
        <authorList>
            <person name="Zhou J."/>
        </authorList>
    </citation>
    <scope>NUCLEOTIDE SEQUENCE [LARGE SCALE GENOMIC DNA]</scope>
    <source>
        <strain evidence="3">Zhou-2022a</strain>
        <tissue evidence="3">Leaf</tissue>
    </source>
</reference>
<keyword evidence="1" id="KW-0479">Metal-binding</keyword>
<dbReference type="Proteomes" id="UP001459277">
    <property type="component" value="Unassembled WGS sequence"/>
</dbReference>
<gene>
    <name evidence="3" type="ORF">SO802_015071</name>
</gene>
<dbReference type="GO" id="GO:0003676">
    <property type="term" value="F:nucleic acid binding"/>
    <property type="evidence" value="ECO:0007669"/>
    <property type="project" value="InterPro"/>
</dbReference>
<sequence>MPTHSQVSYKDSLVGDIPSAYAQAFQFDKGEEDEIRFPELPIEFYDPSVLREIGSAIGPVLRIDSYTALGSRASYTRLCVQIDLSKPVINFVRVGCIKQKVMYKGISSLCFCCGRLGHEQESCGFRMRPMEKTMEDESSERQKVQ</sequence>
<accession>A0AAW2CSP5</accession>
<keyword evidence="1" id="KW-0862">Zinc</keyword>
<dbReference type="GO" id="GO:0008270">
    <property type="term" value="F:zinc ion binding"/>
    <property type="evidence" value="ECO:0007669"/>
    <property type="project" value="UniProtKB-KW"/>
</dbReference>
<proteinExistence type="predicted"/>
<protein>
    <recommendedName>
        <fullName evidence="2">CCHC-type domain-containing protein</fullName>
    </recommendedName>
</protein>
<dbReference type="EMBL" id="JAZDWU010000005">
    <property type="protein sequence ID" value="KAL0001290.1"/>
    <property type="molecule type" value="Genomic_DNA"/>
</dbReference>
<evidence type="ECO:0000313" key="3">
    <source>
        <dbReference type="EMBL" id="KAL0001290.1"/>
    </source>
</evidence>
<organism evidence="3 4">
    <name type="scientific">Lithocarpus litseifolius</name>
    <dbReference type="NCBI Taxonomy" id="425828"/>
    <lineage>
        <taxon>Eukaryota</taxon>
        <taxon>Viridiplantae</taxon>
        <taxon>Streptophyta</taxon>
        <taxon>Embryophyta</taxon>
        <taxon>Tracheophyta</taxon>
        <taxon>Spermatophyta</taxon>
        <taxon>Magnoliopsida</taxon>
        <taxon>eudicotyledons</taxon>
        <taxon>Gunneridae</taxon>
        <taxon>Pentapetalae</taxon>
        <taxon>rosids</taxon>
        <taxon>fabids</taxon>
        <taxon>Fagales</taxon>
        <taxon>Fagaceae</taxon>
        <taxon>Lithocarpus</taxon>
    </lineage>
</organism>
<evidence type="ECO:0000259" key="2">
    <source>
        <dbReference type="PROSITE" id="PS50158"/>
    </source>
</evidence>
<dbReference type="AlphaFoldDB" id="A0AAW2CSP5"/>
<evidence type="ECO:0000313" key="4">
    <source>
        <dbReference type="Proteomes" id="UP001459277"/>
    </source>
</evidence>
<dbReference type="InterPro" id="IPR001878">
    <property type="entry name" value="Znf_CCHC"/>
</dbReference>
<feature type="domain" description="CCHC-type" evidence="2">
    <location>
        <begin position="110"/>
        <end position="123"/>
    </location>
</feature>
<name>A0AAW2CSP5_9ROSI</name>
<keyword evidence="4" id="KW-1185">Reference proteome</keyword>
<dbReference type="InterPro" id="IPR040256">
    <property type="entry name" value="At4g02000-like"/>
</dbReference>
<keyword evidence="1" id="KW-0863">Zinc-finger</keyword>
<evidence type="ECO:0000256" key="1">
    <source>
        <dbReference type="PROSITE-ProRule" id="PRU00047"/>
    </source>
</evidence>
<comment type="caution">
    <text evidence="3">The sequence shown here is derived from an EMBL/GenBank/DDBJ whole genome shotgun (WGS) entry which is preliminary data.</text>
</comment>
<dbReference type="PROSITE" id="PS50158">
    <property type="entry name" value="ZF_CCHC"/>
    <property type="match status" value="1"/>
</dbReference>